<evidence type="ECO:0008006" key="3">
    <source>
        <dbReference type="Google" id="ProtNLM"/>
    </source>
</evidence>
<protein>
    <recommendedName>
        <fullName evidence="3">HK97 gp10 family phage protein</fullName>
    </recommendedName>
</protein>
<proteinExistence type="predicted"/>
<name>A0A1V3JGD1_9PAST</name>
<evidence type="ECO:0000313" key="1">
    <source>
        <dbReference type="EMBL" id="OOF55765.1"/>
    </source>
</evidence>
<dbReference type="AlphaFoldDB" id="A0A1V3JGD1"/>
<dbReference type="RefSeq" id="WP_077551154.1">
    <property type="nucleotide sequence ID" value="NZ_MLHO01000034.1"/>
</dbReference>
<accession>A0A1V3JGD1</accession>
<dbReference type="EMBL" id="MLHO01000034">
    <property type="protein sequence ID" value="OOF55765.1"/>
    <property type="molecule type" value="Genomic_DNA"/>
</dbReference>
<reference evidence="1 2" key="1">
    <citation type="submission" date="2016-10" db="EMBL/GenBank/DDBJ databases">
        <title>Rodentibacter gen. nov. and new species.</title>
        <authorList>
            <person name="Christensen H."/>
        </authorList>
    </citation>
    <scope>NUCLEOTIDE SEQUENCE [LARGE SCALE GENOMIC DNA]</scope>
    <source>
        <strain evidence="1 2">1996246016</strain>
    </source>
</reference>
<dbReference type="STRING" id="1908266.BKK55_07070"/>
<dbReference type="Proteomes" id="UP000188541">
    <property type="component" value="Unassembled WGS sequence"/>
</dbReference>
<comment type="caution">
    <text evidence="1">The sequence shown here is derived from an EMBL/GenBank/DDBJ whole genome shotgun (WGS) entry which is preliminary data.</text>
</comment>
<gene>
    <name evidence="1" type="ORF">BKK55_07070</name>
</gene>
<dbReference type="Pfam" id="PF04883">
    <property type="entry name" value="HK97-gp10_like"/>
    <property type="match status" value="1"/>
</dbReference>
<evidence type="ECO:0000313" key="2">
    <source>
        <dbReference type="Proteomes" id="UP000188541"/>
    </source>
</evidence>
<keyword evidence="2" id="KW-1185">Reference proteome</keyword>
<dbReference type="OrthoDB" id="6650149at2"/>
<sequence>MGSFSADIDKFIRLVEQKADVVMRKTALELTNKVQKKTPVDSGQLRASWTSAINALPTAYDGNSDAVMTVKFGDTWFLGTNKPYAPQLEYGLYPNPPKSKSGKTMNGFSKQAPQGMIRISVQETKDWLEKVKF</sequence>
<organism evidence="1 2">
    <name type="scientific">Rodentibacter genomosp. 2</name>
    <dbReference type="NCBI Taxonomy" id="1908266"/>
    <lineage>
        <taxon>Bacteria</taxon>
        <taxon>Pseudomonadati</taxon>
        <taxon>Pseudomonadota</taxon>
        <taxon>Gammaproteobacteria</taxon>
        <taxon>Pasteurellales</taxon>
        <taxon>Pasteurellaceae</taxon>
        <taxon>Rodentibacter</taxon>
    </lineage>
</organism>
<dbReference type="InterPro" id="IPR010064">
    <property type="entry name" value="HK97-gp10_tail"/>
</dbReference>